<feature type="domain" description="Sulfatase N-terminal" evidence="9">
    <location>
        <begin position="26"/>
        <end position="137"/>
    </location>
</feature>
<dbReference type="GO" id="GO:0046872">
    <property type="term" value="F:metal ion binding"/>
    <property type="evidence" value="ECO:0007669"/>
    <property type="project" value="UniProtKB-KW"/>
</dbReference>
<keyword evidence="4" id="KW-0378">Hydrolase</keyword>
<evidence type="ECO:0000313" key="10">
    <source>
        <dbReference type="EMBL" id="KAJ6648070.1"/>
    </source>
</evidence>
<dbReference type="PROSITE" id="PS00149">
    <property type="entry name" value="SULFATASE_2"/>
    <property type="match status" value="2"/>
</dbReference>
<feature type="region of interest" description="Disordered" evidence="7">
    <location>
        <begin position="320"/>
        <end position="352"/>
    </location>
</feature>
<comment type="caution">
    <text evidence="10">The sequence shown here is derived from an EMBL/GenBank/DDBJ whole genome shotgun (WGS) entry which is preliminary data.</text>
</comment>
<evidence type="ECO:0000313" key="11">
    <source>
        <dbReference type="Proteomes" id="UP001151699"/>
    </source>
</evidence>
<dbReference type="OrthoDB" id="103349at2759"/>
<sequence>MWRLGAVGILLLFICNEVLSLEPPKPNIVLIMADDLGFNDVGFHGSDQIPTPNIDALGAYGINLNRYYVTPMCSPSRASLMTGKCKIMPEYLKEAGYKTHIVGKWHLGYYKKEYTPTLRGFDSHIGYLCGMIDYYNHSLTIMVSILDDGVGRVVKALKKRKMLDNTIILFFADNGAPIEIELKNAGSNMPLRGQKESPWEGAVRSAAVIWSSLLKNRERTSNQLFHISDWLPTFAALAGVTVDRPIDGKNIWEALSMQKRFLIVSGVDEPEETNLQKLLEGVASLQDSGATVASRSVYRNKQRSEADSIRAAAAESFQSEVESEELDLGAPMSETNAPTSENKAPASENNAPMTANNVATMLNDRFRAMEQERSIKFFFSDNGDSDDVECENDDLSGRLNYHRKDKIGSSRRQNPKQDLVRYLKTELTTKKSSKCGDTSTVGMQKYVIAPEQPFSLGLCEKILPEYLKEAGYKTHIVGKWHLGYYKKAYTPTLRGFDSHIGYLGAMIDFYNHKHSLRFREWL</sequence>
<dbReference type="PANTHER" id="PTHR10342">
    <property type="entry name" value="ARYLSULFATASE"/>
    <property type="match status" value="1"/>
</dbReference>
<evidence type="ECO:0000259" key="9">
    <source>
        <dbReference type="Pfam" id="PF00884"/>
    </source>
</evidence>
<dbReference type="AlphaFoldDB" id="A0A9Q0S9E0"/>
<evidence type="ECO:0000256" key="6">
    <source>
        <dbReference type="ARBA" id="ARBA00023180"/>
    </source>
</evidence>
<dbReference type="PROSITE" id="PS00523">
    <property type="entry name" value="SULFATASE_1"/>
    <property type="match status" value="1"/>
</dbReference>
<feature type="chain" id="PRO_5040241889" evidence="8">
    <location>
        <begin position="21"/>
        <end position="522"/>
    </location>
</feature>
<dbReference type="GO" id="GO:0008484">
    <property type="term" value="F:sulfuric ester hydrolase activity"/>
    <property type="evidence" value="ECO:0007669"/>
    <property type="project" value="InterPro"/>
</dbReference>
<dbReference type="EMBL" id="WJQU01000001">
    <property type="protein sequence ID" value="KAJ6648070.1"/>
    <property type="molecule type" value="Genomic_DNA"/>
</dbReference>
<keyword evidence="6" id="KW-0325">Glycoprotein</keyword>
<evidence type="ECO:0000256" key="7">
    <source>
        <dbReference type="SAM" id="MobiDB-lite"/>
    </source>
</evidence>
<feature type="compositionally biased region" description="Polar residues" evidence="7">
    <location>
        <begin position="333"/>
        <end position="352"/>
    </location>
</feature>
<dbReference type="PANTHER" id="PTHR10342:SF264">
    <property type="entry name" value="MIP05773P-RELATED"/>
    <property type="match status" value="1"/>
</dbReference>
<evidence type="ECO:0000256" key="2">
    <source>
        <dbReference type="ARBA" id="ARBA00008779"/>
    </source>
</evidence>
<name>A0A9Q0S9E0_9DIPT</name>
<evidence type="ECO:0000256" key="8">
    <source>
        <dbReference type="SAM" id="SignalP"/>
    </source>
</evidence>
<keyword evidence="3" id="KW-0479">Metal-binding</keyword>
<comment type="similarity">
    <text evidence="2">Belongs to the sulfatase family.</text>
</comment>
<keyword evidence="11" id="KW-1185">Reference proteome</keyword>
<feature type="signal peptide" evidence="8">
    <location>
        <begin position="1"/>
        <end position="20"/>
    </location>
</feature>
<dbReference type="InterPro" id="IPR017850">
    <property type="entry name" value="Alkaline_phosphatase_core_sf"/>
</dbReference>
<evidence type="ECO:0000256" key="3">
    <source>
        <dbReference type="ARBA" id="ARBA00022723"/>
    </source>
</evidence>
<proteinExistence type="inferred from homology"/>
<evidence type="ECO:0000256" key="5">
    <source>
        <dbReference type="ARBA" id="ARBA00022837"/>
    </source>
</evidence>
<evidence type="ECO:0000256" key="4">
    <source>
        <dbReference type="ARBA" id="ARBA00022801"/>
    </source>
</evidence>
<dbReference type="InterPro" id="IPR000917">
    <property type="entry name" value="Sulfatase_N"/>
</dbReference>
<dbReference type="InterPro" id="IPR047115">
    <property type="entry name" value="ARSB"/>
</dbReference>
<dbReference type="SUPFAM" id="SSF53649">
    <property type="entry name" value="Alkaline phosphatase-like"/>
    <property type="match status" value="2"/>
</dbReference>
<dbReference type="InterPro" id="IPR024607">
    <property type="entry name" value="Sulfatase_CS"/>
</dbReference>
<comment type="cofactor">
    <cofactor evidence="1">
        <name>Ca(2+)</name>
        <dbReference type="ChEBI" id="CHEBI:29108"/>
    </cofactor>
</comment>
<keyword evidence="8" id="KW-0732">Signal</keyword>
<protein>
    <submittedName>
        <fullName evidence="10">Arylsulfatase B</fullName>
    </submittedName>
</protein>
<organism evidence="10 11">
    <name type="scientific">Pseudolycoriella hygida</name>
    <dbReference type="NCBI Taxonomy" id="35572"/>
    <lineage>
        <taxon>Eukaryota</taxon>
        <taxon>Metazoa</taxon>
        <taxon>Ecdysozoa</taxon>
        <taxon>Arthropoda</taxon>
        <taxon>Hexapoda</taxon>
        <taxon>Insecta</taxon>
        <taxon>Pterygota</taxon>
        <taxon>Neoptera</taxon>
        <taxon>Endopterygota</taxon>
        <taxon>Diptera</taxon>
        <taxon>Nematocera</taxon>
        <taxon>Sciaroidea</taxon>
        <taxon>Sciaridae</taxon>
        <taxon>Pseudolycoriella</taxon>
    </lineage>
</organism>
<accession>A0A9Q0S9E0</accession>
<keyword evidence="5" id="KW-0106">Calcium</keyword>
<feature type="domain" description="Sulfatase N-terminal" evidence="9">
    <location>
        <begin position="143"/>
        <end position="240"/>
    </location>
</feature>
<feature type="domain" description="Sulfatase N-terminal" evidence="9">
    <location>
        <begin position="455"/>
        <end position="513"/>
    </location>
</feature>
<evidence type="ECO:0000256" key="1">
    <source>
        <dbReference type="ARBA" id="ARBA00001913"/>
    </source>
</evidence>
<gene>
    <name evidence="10" type="primary">ARSB</name>
    <name evidence="10" type="ORF">Bhyg_03295</name>
</gene>
<dbReference type="Gene3D" id="3.40.720.10">
    <property type="entry name" value="Alkaline Phosphatase, subunit A"/>
    <property type="match status" value="4"/>
</dbReference>
<dbReference type="Proteomes" id="UP001151699">
    <property type="component" value="Chromosome A"/>
</dbReference>
<dbReference type="Pfam" id="PF00884">
    <property type="entry name" value="Sulfatase"/>
    <property type="match status" value="3"/>
</dbReference>
<reference evidence="10" key="1">
    <citation type="submission" date="2022-07" db="EMBL/GenBank/DDBJ databases">
        <authorList>
            <person name="Trinca V."/>
            <person name="Uliana J.V.C."/>
            <person name="Torres T.T."/>
            <person name="Ward R.J."/>
            <person name="Monesi N."/>
        </authorList>
    </citation>
    <scope>NUCLEOTIDE SEQUENCE</scope>
    <source>
        <strain evidence="10">HSMRA1968</strain>
        <tissue evidence="10">Whole embryos</tissue>
    </source>
</reference>
<dbReference type="CDD" id="cd16029">
    <property type="entry name" value="4-S"/>
    <property type="match status" value="1"/>
</dbReference>